<comment type="caution">
    <text evidence="3">The sequence shown here is derived from an EMBL/GenBank/DDBJ whole genome shotgun (WGS) entry which is preliminary data.</text>
</comment>
<dbReference type="STRING" id="1774969.AUC69_08385"/>
<accession>A0A1E3W3C9</accession>
<evidence type="ECO:0000313" key="3">
    <source>
        <dbReference type="EMBL" id="ODR99636.1"/>
    </source>
</evidence>
<proteinExistence type="predicted"/>
<keyword evidence="4" id="KW-1185">Reference proteome</keyword>
<feature type="transmembrane region" description="Helical" evidence="1">
    <location>
        <begin position="108"/>
        <end position="127"/>
    </location>
</feature>
<feature type="domain" description="DUF883" evidence="2">
    <location>
        <begin position="101"/>
        <end position="124"/>
    </location>
</feature>
<keyword evidence="1" id="KW-0472">Membrane</keyword>
<protein>
    <recommendedName>
        <fullName evidence="2">DUF883 domain-containing protein</fullName>
    </recommendedName>
</protein>
<dbReference type="OrthoDB" id="8454349at2"/>
<keyword evidence="1" id="KW-1133">Transmembrane helix</keyword>
<keyword evidence="1" id="KW-0812">Transmembrane</keyword>
<evidence type="ECO:0000259" key="2">
    <source>
        <dbReference type="Pfam" id="PF19029"/>
    </source>
</evidence>
<evidence type="ECO:0000313" key="4">
    <source>
        <dbReference type="Proteomes" id="UP000094472"/>
    </source>
</evidence>
<dbReference type="AlphaFoldDB" id="A0A1E3W3C9"/>
<dbReference type="Proteomes" id="UP000094472">
    <property type="component" value="Unassembled WGS sequence"/>
</dbReference>
<sequence length="129" mass="13731">MPAFARNILPKMGVFSVTGAAPCWPREQEDSEMTTPRDVYRDAANSQAGRDAAAAARDAAATARSVKDDVGEFAANVSDKAGEHLGRAQDMAVDAYDEVYHYARRNPLAAIGIALGVGFLFGALTTARR</sequence>
<gene>
    <name evidence="3" type="ORF">AUC69_08385</name>
</gene>
<organism evidence="3 4">
    <name type="scientific">Methyloceanibacter superfactus</name>
    <dbReference type="NCBI Taxonomy" id="1774969"/>
    <lineage>
        <taxon>Bacteria</taxon>
        <taxon>Pseudomonadati</taxon>
        <taxon>Pseudomonadota</taxon>
        <taxon>Alphaproteobacteria</taxon>
        <taxon>Hyphomicrobiales</taxon>
        <taxon>Hyphomicrobiaceae</taxon>
        <taxon>Methyloceanibacter</taxon>
    </lineage>
</organism>
<dbReference type="EMBL" id="LPWF01000016">
    <property type="protein sequence ID" value="ODR99636.1"/>
    <property type="molecule type" value="Genomic_DNA"/>
</dbReference>
<dbReference type="Pfam" id="PF19029">
    <property type="entry name" value="DUF883_C"/>
    <property type="match status" value="1"/>
</dbReference>
<name>A0A1E3W3C9_9HYPH</name>
<evidence type="ECO:0000256" key="1">
    <source>
        <dbReference type="SAM" id="Phobius"/>
    </source>
</evidence>
<dbReference type="InterPro" id="IPR043605">
    <property type="entry name" value="DUF883_C"/>
</dbReference>
<reference evidence="3 4" key="1">
    <citation type="journal article" date="2016" name="Environ. Microbiol.">
        <title>New Methyloceanibacter diversity from North Sea sediments includes methanotroph containing solely the soluble methane monooxygenase.</title>
        <authorList>
            <person name="Vekeman B."/>
            <person name="Kerckhof F.M."/>
            <person name="Cremers G."/>
            <person name="de Vos P."/>
            <person name="Vandamme P."/>
            <person name="Boon N."/>
            <person name="Op den Camp H.J."/>
            <person name="Heylen K."/>
        </authorList>
    </citation>
    <scope>NUCLEOTIDE SEQUENCE [LARGE SCALE GENOMIC DNA]</scope>
    <source>
        <strain evidence="3 4">R-67175</strain>
    </source>
</reference>